<feature type="region of interest" description="Disordered" evidence="4">
    <location>
        <begin position="1"/>
        <end position="70"/>
    </location>
</feature>
<feature type="domain" description="SAM-dependent MTase TRM10-type" evidence="5">
    <location>
        <begin position="76"/>
        <end position="274"/>
    </location>
</feature>
<evidence type="ECO:0000256" key="2">
    <source>
        <dbReference type="ARBA" id="ARBA00022679"/>
    </source>
</evidence>
<dbReference type="Proteomes" id="UP001642540">
    <property type="component" value="Unassembled WGS sequence"/>
</dbReference>
<dbReference type="InterPro" id="IPR007356">
    <property type="entry name" value="tRNA_m1G_MeTrfase_euk"/>
</dbReference>
<keyword evidence="2" id="KW-0808">Transferase</keyword>
<organism evidence="6 7">
    <name type="scientific">Orchesella dallaii</name>
    <dbReference type="NCBI Taxonomy" id="48710"/>
    <lineage>
        <taxon>Eukaryota</taxon>
        <taxon>Metazoa</taxon>
        <taxon>Ecdysozoa</taxon>
        <taxon>Arthropoda</taxon>
        <taxon>Hexapoda</taxon>
        <taxon>Collembola</taxon>
        <taxon>Entomobryomorpha</taxon>
        <taxon>Entomobryoidea</taxon>
        <taxon>Orchesellidae</taxon>
        <taxon>Orchesellinae</taxon>
        <taxon>Orchesella</taxon>
    </lineage>
</organism>
<evidence type="ECO:0000313" key="6">
    <source>
        <dbReference type="EMBL" id="CAL8073813.1"/>
    </source>
</evidence>
<protein>
    <recommendedName>
        <fullName evidence="5">SAM-dependent MTase TRM10-type domain-containing protein</fullName>
    </recommendedName>
</protein>
<keyword evidence="1" id="KW-0489">Methyltransferase</keyword>
<evidence type="ECO:0000256" key="4">
    <source>
        <dbReference type="SAM" id="MobiDB-lite"/>
    </source>
</evidence>
<evidence type="ECO:0000313" key="7">
    <source>
        <dbReference type="Proteomes" id="UP001642540"/>
    </source>
</evidence>
<name>A0ABP1PSP5_9HEXA</name>
<evidence type="ECO:0000256" key="1">
    <source>
        <dbReference type="ARBA" id="ARBA00022603"/>
    </source>
</evidence>
<reference evidence="6 7" key="1">
    <citation type="submission" date="2024-08" db="EMBL/GenBank/DDBJ databases">
        <authorList>
            <person name="Cucini C."/>
            <person name="Frati F."/>
        </authorList>
    </citation>
    <scope>NUCLEOTIDE SEQUENCE [LARGE SCALE GENOMIC DNA]</scope>
</reference>
<dbReference type="PANTHER" id="PTHR13563:SF19">
    <property type="entry name" value="TRNA METHYLTRANSFERASE 10 HOMOLOG B"/>
    <property type="match status" value="1"/>
</dbReference>
<comment type="caution">
    <text evidence="6">The sequence shown here is derived from an EMBL/GenBank/DDBJ whole genome shotgun (WGS) entry which is preliminary data.</text>
</comment>
<evidence type="ECO:0000259" key="5">
    <source>
        <dbReference type="PROSITE" id="PS51675"/>
    </source>
</evidence>
<evidence type="ECO:0000256" key="3">
    <source>
        <dbReference type="ARBA" id="ARBA00022691"/>
    </source>
</evidence>
<dbReference type="PROSITE" id="PS51675">
    <property type="entry name" value="SAM_MT_TRM10"/>
    <property type="match status" value="1"/>
</dbReference>
<feature type="compositionally biased region" description="Basic and acidic residues" evidence="4">
    <location>
        <begin position="41"/>
        <end position="60"/>
    </location>
</feature>
<dbReference type="InterPro" id="IPR038459">
    <property type="entry name" value="MT_TRM10-typ_sf"/>
</dbReference>
<sequence length="291" mass="33165">MELPSENPNPNTVQDQLPQTSRDGVSSCGLSKNKLRKLRRHEQSLESRKFRRAKEREQRKNKGLKKRRGNDEKLAEIQKLKNALEVGCKVVIDCQYQNHMSTKERTRFAQQLRRVYSSNRAATSPLHLYLTSLSQDSELFKICCKQNDGFENYVLDITENSVLNSFEPSEVVYLTPDATDVISLDKGFEQDKIYVIGGLVDETTTKNLTHQFAQTKNVTCARLPIDVFFQATEKGTYKKVLTINQVVDIILEWHLTKDWVAAISKGLPERTGFQPKDPNTISSKVISGVNN</sequence>
<accession>A0ABP1PSP5</accession>
<keyword evidence="7" id="KW-1185">Reference proteome</keyword>
<keyword evidence="3" id="KW-0949">S-adenosyl-L-methionine</keyword>
<gene>
    <name evidence="6" type="ORF">ODALV1_LOCUS2716</name>
</gene>
<dbReference type="InterPro" id="IPR028564">
    <property type="entry name" value="MT_TRM10-typ"/>
</dbReference>
<dbReference type="PANTHER" id="PTHR13563">
    <property type="entry name" value="TRNA (GUANINE-9-) METHYLTRANSFERASE"/>
    <property type="match status" value="1"/>
</dbReference>
<proteinExistence type="predicted"/>
<dbReference type="EMBL" id="CAXLJM020000007">
    <property type="protein sequence ID" value="CAL8073813.1"/>
    <property type="molecule type" value="Genomic_DNA"/>
</dbReference>
<dbReference type="Gene3D" id="3.40.1280.30">
    <property type="match status" value="1"/>
</dbReference>
<feature type="compositionally biased region" description="Polar residues" evidence="4">
    <location>
        <begin position="1"/>
        <end position="30"/>
    </location>
</feature>